<evidence type="ECO:0000256" key="1">
    <source>
        <dbReference type="SAM" id="MobiDB-lite"/>
    </source>
</evidence>
<protein>
    <submittedName>
        <fullName evidence="2">Gag/pol protein</fullName>
    </submittedName>
</protein>
<dbReference type="Gene3D" id="4.10.60.10">
    <property type="entry name" value="Zinc finger, CCHC-type"/>
    <property type="match status" value="1"/>
</dbReference>
<name>A0A5D3D1G4_CUCMM</name>
<comment type="caution">
    <text evidence="2">The sequence shown here is derived from an EMBL/GenBank/DDBJ whole genome shotgun (WGS) entry which is preliminary data.</text>
</comment>
<evidence type="ECO:0000313" key="2">
    <source>
        <dbReference type="EMBL" id="TYK16526.1"/>
    </source>
</evidence>
<reference evidence="2 3" key="1">
    <citation type="submission" date="2019-08" db="EMBL/GenBank/DDBJ databases">
        <title>Draft genome sequences of two oriental melons (Cucumis melo L. var makuwa).</title>
        <authorList>
            <person name="Kwon S.-Y."/>
        </authorList>
    </citation>
    <scope>NUCLEOTIDE SEQUENCE [LARGE SCALE GENOMIC DNA]</scope>
    <source>
        <strain evidence="3">cv. Chang Bougi</strain>
        <tissue evidence="2">Leaf</tissue>
    </source>
</reference>
<dbReference type="AlphaFoldDB" id="A0A5D3D1G4"/>
<dbReference type="Proteomes" id="UP000321947">
    <property type="component" value="Unassembled WGS sequence"/>
</dbReference>
<dbReference type="InterPro" id="IPR036875">
    <property type="entry name" value="Znf_CCHC_sf"/>
</dbReference>
<feature type="compositionally biased region" description="Basic and acidic residues" evidence="1">
    <location>
        <begin position="1"/>
        <end position="18"/>
    </location>
</feature>
<proteinExistence type="predicted"/>
<dbReference type="GO" id="GO:0003676">
    <property type="term" value="F:nucleic acid binding"/>
    <property type="evidence" value="ECO:0007669"/>
    <property type="project" value="InterPro"/>
</dbReference>
<accession>A0A5D3D1G4</accession>
<feature type="region of interest" description="Disordered" evidence="1">
    <location>
        <begin position="1"/>
        <end position="49"/>
    </location>
</feature>
<gene>
    <name evidence="2" type="ORF">E5676_scaffold21G003400</name>
</gene>
<sequence>MGKGKEVEANVATTEKELVGGSSFKTRDGTLNMKKKRKEKTPKNSEGKKVAKGKCYHCNEDGYWLRNCLKYLANKKDEKEAQGN</sequence>
<dbReference type="EMBL" id="SSTD01008307">
    <property type="protein sequence ID" value="TYK16526.1"/>
    <property type="molecule type" value="Genomic_DNA"/>
</dbReference>
<organism evidence="2 3">
    <name type="scientific">Cucumis melo var. makuwa</name>
    <name type="common">Oriental melon</name>
    <dbReference type="NCBI Taxonomy" id="1194695"/>
    <lineage>
        <taxon>Eukaryota</taxon>
        <taxon>Viridiplantae</taxon>
        <taxon>Streptophyta</taxon>
        <taxon>Embryophyta</taxon>
        <taxon>Tracheophyta</taxon>
        <taxon>Spermatophyta</taxon>
        <taxon>Magnoliopsida</taxon>
        <taxon>eudicotyledons</taxon>
        <taxon>Gunneridae</taxon>
        <taxon>Pentapetalae</taxon>
        <taxon>rosids</taxon>
        <taxon>fabids</taxon>
        <taxon>Cucurbitales</taxon>
        <taxon>Cucurbitaceae</taxon>
        <taxon>Benincaseae</taxon>
        <taxon>Cucumis</taxon>
    </lineage>
</organism>
<dbReference type="GO" id="GO:0008270">
    <property type="term" value="F:zinc ion binding"/>
    <property type="evidence" value="ECO:0007669"/>
    <property type="project" value="InterPro"/>
</dbReference>
<dbReference type="SUPFAM" id="SSF57756">
    <property type="entry name" value="Retrovirus zinc finger-like domains"/>
    <property type="match status" value="1"/>
</dbReference>
<evidence type="ECO:0000313" key="3">
    <source>
        <dbReference type="Proteomes" id="UP000321947"/>
    </source>
</evidence>